<dbReference type="EMBL" id="JADJMH010000001">
    <property type="protein sequence ID" value="MBK7673376.1"/>
    <property type="molecule type" value="Genomic_DNA"/>
</dbReference>
<organism evidence="3 4">
    <name type="scientific">Candidatus Accumulibacter proximus</name>
    <dbReference type="NCBI Taxonomy" id="2954385"/>
    <lineage>
        <taxon>Bacteria</taxon>
        <taxon>Pseudomonadati</taxon>
        <taxon>Pseudomonadota</taxon>
        <taxon>Betaproteobacteria</taxon>
        <taxon>Candidatus Accumulibacter</taxon>
    </lineage>
</organism>
<comment type="caution">
    <text evidence="3">The sequence shown here is derived from an EMBL/GenBank/DDBJ whole genome shotgun (WGS) entry which is preliminary data.</text>
</comment>
<dbReference type="InterPro" id="IPR043519">
    <property type="entry name" value="NT_sf"/>
</dbReference>
<evidence type="ECO:0000259" key="2">
    <source>
        <dbReference type="Pfam" id="PF18765"/>
    </source>
</evidence>
<evidence type="ECO:0000313" key="4">
    <source>
        <dbReference type="Proteomes" id="UP000697998"/>
    </source>
</evidence>
<dbReference type="CDD" id="cd05403">
    <property type="entry name" value="NT_KNTase_like"/>
    <property type="match status" value="1"/>
</dbReference>
<sequence>MGNKDSVSISDVLFSGGQQRVLGLLFGQPDRSFYANEIAKLALTGRGALQRELERMTSSGLITMTPIGRQKHYQANRNSPIFTELRGIVLKTFGLADVLRAALSECADLVRCAFIYGSVAKGTDTAVSDIDVMVIAEGLSYSHLFEVLAKAEEVLGRKVNPTLYPAEDFSKKLRSDNHFLTRIVQQPKIMLIGDDNDLPTGNSAESGEDRQAQG</sequence>
<reference evidence="3 4" key="1">
    <citation type="submission" date="2020-10" db="EMBL/GenBank/DDBJ databases">
        <title>Connecting structure to function with the recovery of over 1000 high-quality activated sludge metagenome-assembled genomes encoding full-length rRNA genes using long-read sequencing.</title>
        <authorList>
            <person name="Singleton C.M."/>
            <person name="Petriglieri F."/>
            <person name="Kristensen J.M."/>
            <person name="Kirkegaard R.H."/>
            <person name="Michaelsen T.Y."/>
            <person name="Andersen M.H."/>
            <person name="Karst S.M."/>
            <person name="Dueholm M.S."/>
            <person name="Nielsen P.H."/>
            <person name="Albertsen M."/>
        </authorList>
    </citation>
    <scope>NUCLEOTIDE SEQUENCE [LARGE SCALE GENOMIC DNA]</scope>
    <source>
        <strain evidence="3">EsbW_18-Q3-R4-48_BATAC.285</strain>
    </source>
</reference>
<feature type="domain" description="Polymerase beta nucleotidyltransferase" evidence="2">
    <location>
        <begin position="110"/>
        <end position="160"/>
    </location>
</feature>
<dbReference type="Gene3D" id="3.30.460.10">
    <property type="entry name" value="Beta Polymerase, domain 2"/>
    <property type="match status" value="1"/>
</dbReference>
<evidence type="ECO:0000313" key="3">
    <source>
        <dbReference type="EMBL" id="MBK7673376.1"/>
    </source>
</evidence>
<proteinExistence type="predicted"/>
<name>A0A935PWJ0_9PROT</name>
<dbReference type="AlphaFoldDB" id="A0A935PWJ0"/>
<dbReference type="SUPFAM" id="SSF81301">
    <property type="entry name" value="Nucleotidyltransferase"/>
    <property type="match status" value="1"/>
</dbReference>
<dbReference type="Pfam" id="PF18765">
    <property type="entry name" value="Polbeta"/>
    <property type="match status" value="1"/>
</dbReference>
<dbReference type="InterPro" id="IPR036390">
    <property type="entry name" value="WH_DNA-bd_sf"/>
</dbReference>
<protein>
    <submittedName>
        <fullName evidence="3">Nucleotidyltransferase domain-containing protein</fullName>
    </submittedName>
</protein>
<accession>A0A935PWJ0</accession>
<dbReference type="Proteomes" id="UP000697998">
    <property type="component" value="Unassembled WGS sequence"/>
</dbReference>
<feature type="region of interest" description="Disordered" evidence="1">
    <location>
        <begin position="195"/>
        <end position="214"/>
    </location>
</feature>
<gene>
    <name evidence="3" type="ORF">IPJ27_00630</name>
</gene>
<dbReference type="InterPro" id="IPR041633">
    <property type="entry name" value="Polbeta"/>
</dbReference>
<dbReference type="SUPFAM" id="SSF46785">
    <property type="entry name" value="Winged helix' DNA-binding domain"/>
    <property type="match status" value="1"/>
</dbReference>
<evidence type="ECO:0000256" key="1">
    <source>
        <dbReference type="SAM" id="MobiDB-lite"/>
    </source>
</evidence>